<feature type="transmembrane region" description="Helical" evidence="2">
    <location>
        <begin position="6"/>
        <end position="30"/>
    </location>
</feature>
<reference evidence="3 4" key="2">
    <citation type="journal article" date="2013" name="PLoS ONE">
        <title>INDIGO - INtegrated Data Warehouse of MIcrobial GenOmes with Examples from the Red Sea Extremophiles.</title>
        <authorList>
            <person name="Alam I."/>
            <person name="Antunes A."/>
            <person name="Kamau A.A."/>
            <person name="Ba Alawi W."/>
            <person name="Kalkatawi M."/>
            <person name="Stingl U."/>
            <person name="Bajic V.B."/>
        </authorList>
    </citation>
    <scope>NUCLEOTIDE SEQUENCE [LARGE SCALE GENOMIC DNA]</scope>
    <source>
        <strain evidence="3 4">SSD-17B</strain>
    </source>
</reference>
<dbReference type="InParanoid" id="F7Q2G3"/>
<evidence type="ECO:0000313" key="4">
    <source>
        <dbReference type="Proteomes" id="UP000005707"/>
    </source>
</evidence>
<organism evidence="3 4">
    <name type="scientific">Haloplasma contractile SSD-17B</name>
    <dbReference type="NCBI Taxonomy" id="1033810"/>
    <lineage>
        <taxon>Bacteria</taxon>
        <taxon>Bacillati</taxon>
        <taxon>Mycoplasmatota</taxon>
        <taxon>Mollicutes</taxon>
        <taxon>Haloplasmatales</taxon>
        <taxon>Haloplasmataceae</taxon>
        <taxon>Haloplasma</taxon>
    </lineage>
</organism>
<feature type="transmembrane region" description="Helical" evidence="2">
    <location>
        <begin position="51"/>
        <end position="69"/>
    </location>
</feature>
<keyword evidence="4" id="KW-1185">Reference proteome</keyword>
<dbReference type="AlphaFoldDB" id="F7Q2G3"/>
<accession>F7Q2G3</accession>
<keyword evidence="2" id="KW-0472">Membrane</keyword>
<dbReference type="eggNOG" id="ENOG502ZEDK">
    <property type="taxonomic scope" value="Bacteria"/>
</dbReference>
<evidence type="ECO:0000256" key="2">
    <source>
        <dbReference type="SAM" id="Phobius"/>
    </source>
</evidence>
<dbReference type="RefSeq" id="WP_008827188.1">
    <property type="nucleotide sequence ID" value="NZ_AFNU02000006.1"/>
</dbReference>
<keyword evidence="1" id="KW-0175">Coiled coil</keyword>
<protein>
    <submittedName>
        <fullName evidence="3">Uncharacterized protein</fullName>
    </submittedName>
</protein>
<evidence type="ECO:0000313" key="3">
    <source>
        <dbReference type="EMBL" id="ERJ11974.1"/>
    </source>
</evidence>
<proteinExistence type="predicted"/>
<dbReference type="Proteomes" id="UP000005707">
    <property type="component" value="Unassembled WGS sequence"/>
</dbReference>
<name>F7Q2G3_9MOLU</name>
<keyword evidence="2" id="KW-0812">Transmembrane</keyword>
<dbReference type="EMBL" id="AFNU02000006">
    <property type="protein sequence ID" value="ERJ11974.1"/>
    <property type="molecule type" value="Genomic_DNA"/>
</dbReference>
<evidence type="ECO:0000256" key="1">
    <source>
        <dbReference type="SAM" id="Coils"/>
    </source>
</evidence>
<reference evidence="3 4" key="1">
    <citation type="journal article" date="2011" name="J. Bacteriol.">
        <title>Genome sequence of Haloplasma contractile, an unusual contractile bacterium from a deep-sea anoxic brine lake.</title>
        <authorList>
            <person name="Antunes A."/>
            <person name="Alam I."/>
            <person name="El Dorry H."/>
            <person name="Siam R."/>
            <person name="Robertson A."/>
            <person name="Bajic V.B."/>
            <person name="Stingl U."/>
        </authorList>
    </citation>
    <scope>NUCLEOTIDE SEQUENCE [LARGE SCALE GENOMIC DNA]</scope>
    <source>
        <strain evidence="3 4">SSD-17B</strain>
    </source>
</reference>
<dbReference type="STRING" id="1033810.HLPCO_001888"/>
<keyword evidence="2" id="KW-1133">Transmembrane helix</keyword>
<gene>
    <name evidence="3" type="ORF">HLPCO_001888</name>
</gene>
<comment type="caution">
    <text evidence="3">The sequence shown here is derived from an EMBL/GenBank/DDBJ whole genome shotgun (WGS) entry which is preliminary data.</text>
</comment>
<sequence>METPGFLYVIIVLECLAILTAIVFLYRFFYKRHLNKKLNGEPSRFTLIDPFNFILVVLMIVIIVIGVVGNGKLNDLEDTVSDLRSQNSYLQHKLNNVNSNINSVEQQFKQFKEQMIQDAKWIQNSSYKFIDQTEDESRVVTKINFDFKELDTNQTIYLLISNKADESDVQRVEVIPEDFKYEATVELEWSNNYKLEVVGETNSVVKKEALFDIDVADKFNNETIIYYIEGVIDPENKDYDDLFLGLKYYHGGIESLKVDRVMLITTKDGNKTETDITETIKVNDTPTYYGAKVIFSEIGIEPDQFNSFEVIIIDRMGNEYISGEYTDTEDFGK</sequence>
<feature type="coiled-coil region" evidence="1">
    <location>
        <begin position="73"/>
        <end position="114"/>
    </location>
</feature>